<protein>
    <submittedName>
        <fullName evidence="1">Uncharacterized protein</fullName>
    </submittedName>
</protein>
<dbReference type="AlphaFoldDB" id="A0A6C0D4W8"/>
<organism evidence="1">
    <name type="scientific">viral metagenome</name>
    <dbReference type="NCBI Taxonomy" id="1070528"/>
    <lineage>
        <taxon>unclassified sequences</taxon>
        <taxon>metagenomes</taxon>
        <taxon>organismal metagenomes</taxon>
    </lineage>
</organism>
<dbReference type="EMBL" id="MN739538">
    <property type="protein sequence ID" value="QHT11858.1"/>
    <property type="molecule type" value="Genomic_DNA"/>
</dbReference>
<proteinExistence type="predicted"/>
<reference evidence="1" key="1">
    <citation type="journal article" date="2020" name="Nature">
        <title>Giant virus diversity and host interactions through global metagenomics.</title>
        <authorList>
            <person name="Schulz F."/>
            <person name="Roux S."/>
            <person name="Paez-Espino D."/>
            <person name="Jungbluth S."/>
            <person name="Walsh D.A."/>
            <person name="Denef V.J."/>
            <person name="McMahon K.D."/>
            <person name="Konstantinidis K.T."/>
            <person name="Eloe-Fadrosh E.A."/>
            <person name="Kyrpides N.C."/>
            <person name="Woyke T."/>
        </authorList>
    </citation>
    <scope>NUCLEOTIDE SEQUENCE</scope>
    <source>
        <strain evidence="1">GVMAG-M-3300023174-124</strain>
    </source>
</reference>
<sequence>MSRMTILLHKLPVDIVRHIIPYTYNTQNKKLLDDIQNYYDTKQAILVLYDEYWKKNLHDPDYSDFYANEWLINDLFAYSNNYYPGMYGFVKSFYNIFRRFLFLKKIKEINKYVSKLEKKTTNTQINIFWGLFTPEERMLFCIEKLSMNA</sequence>
<name>A0A6C0D4W8_9ZZZZ</name>
<evidence type="ECO:0000313" key="1">
    <source>
        <dbReference type="EMBL" id="QHT11858.1"/>
    </source>
</evidence>
<accession>A0A6C0D4W8</accession>